<dbReference type="Gene3D" id="3.30.559.10">
    <property type="entry name" value="Chloramphenicol acetyltransferase-like domain"/>
    <property type="match status" value="1"/>
</dbReference>
<dbReference type="PANTHER" id="PTHR22589:SF107">
    <property type="entry name" value="CHOLINE_CARNITINE ACYLTRANSFERASE DOMAIN-CONTAINING PROTEIN"/>
    <property type="match status" value="1"/>
</dbReference>
<dbReference type="HOGENOM" id="CLU_013513_5_0_1"/>
<name>K1VUV5_TRIAC</name>
<dbReference type="Pfam" id="PF00755">
    <property type="entry name" value="Carn_acyltransf"/>
    <property type="match status" value="1"/>
</dbReference>
<dbReference type="InParanoid" id="K1VUV5"/>
<evidence type="ECO:0000313" key="7">
    <source>
        <dbReference type="EMBL" id="EKD04291.1"/>
    </source>
</evidence>
<comment type="caution">
    <text evidence="7">The sequence shown here is derived from an EMBL/GenBank/DDBJ whole genome shotgun (WGS) entry which is preliminary data.</text>
</comment>
<dbReference type="InterPro" id="IPR000542">
    <property type="entry name" value="Carn_acyl_trans"/>
</dbReference>
<dbReference type="OrthoDB" id="240216at2759"/>
<proteinExistence type="inferred from homology"/>
<evidence type="ECO:0000256" key="4">
    <source>
        <dbReference type="PIRSR" id="PIRSR600542-1"/>
    </source>
</evidence>
<dbReference type="InterPro" id="IPR023213">
    <property type="entry name" value="CAT-like_dom_sf"/>
</dbReference>
<dbReference type="InterPro" id="IPR039551">
    <property type="entry name" value="Cho/carn_acyl_trans"/>
</dbReference>
<dbReference type="OMA" id="YSETGHC"/>
<evidence type="ECO:0000256" key="5">
    <source>
        <dbReference type="RuleBase" id="RU003801"/>
    </source>
</evidence>
<dbReference type="AlphaFoldDB" id="K1VUV5"/>
<dbReference type="PANTHER" id="PTHR22589">
    <property type="entry name" value="CARNITINE O-ACYLTRANSFERASE"/>
    <property type="match status" value="1"/>
</dbReference>
<feature type="active site" description="Proton acceptor" evidence="4">
    <location>
        <position position="357"/>
    </location>
</feature>
<dbReference type="STRING" id="1220162.K1VUV5"/>
<dbReference type="EMBL" id="AMBO01000227">
    <property type="protein sequence ID" value="EKD04291.1"/>
    <property type="molecule type" value="Genomic_DNA"/>
</dbReference>
<dbReference type="PROSITE" id="PS00439">
    <property type="entry name" value="ACYLTRANSF_C_1"/>
    <property type="match status" value="1"/>
</dbReference>
<evidence type="ECO:0000256" key="2">
    <source>
        <dbReference type="ARBA" id="ARBA00022679"/>
    </source>
</evidence>
<dbReference type="GO" id="GO:0016746">
    <property type="term" value="F:acyltransferase activity"/>
    <property type="evidence" value="ECO:0007669"/>
    <property type="project" value="UniProtKB-KW"/>
</dbReference>
<comment type="similarity">
    <text evidence="1 5">Belongs to the carnitine/choline acetyltransferase family.</text>
</comment>
<dbReference type="PROSITE" id="PS00440">
    <property type="entry name" value="ACYLTRANSF_C_2"/>
    <property type="match status" value="1"/>
</dbReference>
<reference evidence="7 8" key="1">
    <citation type="journal article" date="2012" name="Eukaryot. Cell">
        <title>Genome sequence of the Trichosporon asahii environmental strain CBS 8904.</title>
        <authorList>
            <person name="Yang R.Y."/>
            <person name="Li H.T."/>
            <person name="Zhu H."/>
            <person name="Zhou G.P."/>
            <person name="Wang M."/>
            <person name="Wang L."/>
        </authorList>
    </citation>
    <scope>NUCLEOTIDE SEQUENCE [LARGE SCALE GENOMIC DNA]</scope>
    <source>
        <strain evidence="7 8">CBS 8904</strain>
    </source>
</reference>
<evidence type="ECO:0000256" key="1">
    <source>
        <dbReference type="ARBA" id="ARBA00005232"/>
    </source>
</evidence>
<gene>
    <name evidence="7" type="ORF">A1Q2_01322</name>
</gene>
<dbReference type="Proteomes" id="UP000006757">
    <property type="component" value="Unassembled WGS sequence"/>
</dbReference>
<sequence length="637" mass="69511">MLRHAPARATRSARSALRGIRGLQSTPAESTFSLQSQLPRLPIPTLEETATRYLKSLEPLLSAEEFKASQKAVAEFIAPNGLGPVLQQRLQAVDKAAPYSWLEDIWLTKAYLEWRDPSYINVNWAALIGDNGVAILPNSAVKRGQLSDIQVSRAARVISNMLEANEQINTETFPVDKARGAPLDMAQFKRQFGTTRIPKAGCDEIRSEWPCTARHILLMYRDVAVEVPVYNSAGERASTSQIEAQLRDAAKAVDAQIEAKGAQPSVANLTAAHRDHWTKAREHLIRDKHNVESLDKVERALFGVCLDVDVDPSTLDNIEANWAQYAHGNYTAENRWFDKAIELIFLQNGRMGACCEHTPVDALTTGRLLFESLAKEHGEHSSAGASDLAAPQPINFNLDAEDVKSIDEARDGANKLASDLRCLFDLQPAFGAKWIKALGVSPDAFFQVALQAAYYRQHGGTAATYESSNQRKFLHGRTETIRSCTSEALAFSQLLDDSSADAKRKIDSFKHAAGVQNALTLAAGNGQGVDRHLLGLRCQMKPDEAAAATLFNDPAYAKSTTFILSTSNTGAGDLFRGGFAPVTGAGYGVNYAVDPKNIKITISDWKSSNATDAPAFKSTVLQTLADVQKLGEQVMQE</sequence>
<dbReference type="InterPro" id="IPR042231">
    <property type="entry name" value="Cho/carn_acyl_trans_2"/>
</dbReference>
<organism evidence="7 8">
    <name type="scientific">Trichosporon asahii var. asahii (strain CBS 8904)</name>
    <name type="common">Yeast</name>
    <dbReference type="NCBI Taxonomy" id="1220162"/>
    <lineage>
        <taxon>Eukaryota</taxon>
        <taxon>Fungi</taxon>
        <taxon>Dikarya</taxon>
        <taxon>Basidiomycota</taxon>
        <taxon>Agaricomycotina</taxon>
        <taxon>Tremellomycetes</taxon>
        <taxon>Trichosporonales</taxon>
        <taxon>Trichosporonaceae</taxon>
        <taxon>Trichosporon</taxon>
    </lineage>
</organism>
<accession>K1VUV5</accession>
<evidence type="ECO:0000259" key="6">
    <source>
        <dbReference type="Pfam" id="PF00755"/>
    </source>
</evidence>
<dbReference type="Gene3D" id="3.30.559.70">
    <property type="entry name" value="Choline/Carnitine o-acyltransferase, domain 2"/>
    <property type="match status" value="1"/>
</dbReference>
<protein>
    <recommendedName>
        <fullName evidence="6">Choline/carnitine acyltransferase domain-containing protein</fullName>
    </recommendedName>
</protein>
<keyword evidence="8" id="KW-1185">Reference proteome</keyword>
<evidence type="ECO:0000256" key="3">
    <source>
        <dbReference type="ARBA" id="ARBA00023315"/>
    </source>
</evidence>
<keyword evidence="2 5" id="KW-0808">Transferase</keyword>
<evidence type="ECO:0000313" key="8">
    <source>
        <dbReference type="Proteomes" id="UP000006757"/>
    </source>
</evidence>
<feature type="domain" description="Choline/carnitine acyltransferase" evidence="6">
    <location>
        <begin position="41"/>
        <end position="620"/>
    </location>
</feature>
<dbReference type="SUPFAM" id="SSF52777">
    <property type="entry name" value="CoA-dependent acyltransferases"/>
    <property type="match status" value="2"/>
</dbReference>
<dbReference type="eggNOG" id="KOG3717">
    <property type="taxonomic scope" value="Eukaryota"/>
</dbReference>
<keyword evidence="3 5" id="KW-0012">Acyltransferase</keyword>